<dbReference type="PATRIC" id="fig|1177154.3.peg.2987"/>
<keyword evidence="1" id="KW-0378">Hydrolase</keyword>
<dbReference type="RefSeq" id="WP_052041637.1">
    <property type="nucleotide sequence ID" value="NZ_ARXV01000014.1"/>
</dbReference>
<protein>
    <submittedName>
        <fullName evidence="3">Lipase/esterase</fullName>
    </submittedName>
</protein>
<sequence>MTPVALERAALKSLMLLPRPVLTRLAAGVETLGRDHLDPHVRFLLALSGAKPTLNSVSVPQARQLYRDMIALLDVAEQPLPVVVDHQVPVEGDTTVLVRRYRPDHAPRQAPAILFFHGGGFTVGGVEEYDRLCRYIATRTNAVVLSVDYRLAPEHPSPTPANDCLAVWRWLLDNTAALGLDPARLAVMGDSAGGNLSAVVSQQAKLAGLSLPALQVLIYPTTDGALQHPSVQSLGQGFGLDLPLLTWFRSHFIPDPALMEDYRVSPLRNPDLAGQPPAILITATDPLRDEGLEYGEKLREAGVDVASLDFPQLTHGFLTMGGVIPAARRAVNAICDATAKQLLATR</sequence>
<feature type="domain" description="Alpha/beta hydrolase fold-3" evidence="2">
    <location>
        <begin position="113"/>
        <end position="318"/>
    </location>
</feature>
<dbReference type="eggNOG" id="COG0657">
    <property type="taxonomic scope" value="Bacteria"/>
</dbReference>
<comment type="caution">
    <text evidence="3">The sequence shown here is derived from an EMBL/GenBank/DDBJ whole genome shotgun (WGS) entry which is preliminary data.</text>
</comment>
<dbReference type="AlphaFoldDB" id="A0A095SGK6"/>
<dbReference type="SUPFAM" id="SSF53474">
    <property type="entry name" value="alpha/beta-Hydrolases"/>
    <property type="match status" value="1"/>
</dbReference>
<dbReference type="EMBL" id="ARXV01000014">
    <property type="protein sequence ID" value="KGD63741.1"/>
    <property type="molecule type" value="Genomic_DNA"/>
</dbReference>
<dbReference type="Gene3D" id="3.40.50.1820">
    <property type="entry name" value="alpha/beta hydrolase"/>
    <property type="match status" value="1"/>
</dbReference>
<keyword evidence="4" id="KW-1185">Reference proteome</keyword>
<organism evidence="3 4">
    <name type="scientific">Alcanivorax nanhaiticus</name>
    <dbReference type="NCBI Taxonomy" id="1177154"/>
    <lineage>
        <taxon>Bacteria</taxon>
        <taxon>Pseudomonadati</taxon>
        <taxon>Pseudomonadota</taxon>
        <taxon>Gammaproteobacteria</taxon>
        <taxon>Oceanospirillales</taxon>
        <taxon>Alcanivoracaceae</taxon>
        <taxon>Alcanivorax</taxon>
    </lineage>
</organism>
<proteinExistence type="predicted"/>
<evidence type="ECO:0000259" key="2">
    <source>
        <dbReference type="Pfam" id="PF07859"/>
    </source>
</evidence>
<dbReference type="InterPro" id="IPR050300">
    <property type="entry name" value="GDXG_lipolytic_enzyme"/>
</dbReference>
<dbReference type="OrthoDB" id="5729797at2"/>
<dbReference type="Proteomes" id="UP000029444">
    <property type="component" value="Unassembled WGS sequence"/>
</dbReference>
<reference evidence="3 4" key="1">
    <citation type="submission" date="2012-09" db="EMBL/GenBank/DDBJ databases">
        <title>Genome Sequence of alkane-degrading Bacterium Alcanivorax sp. 19-m-6.</title>
        <authorList>
            <person name="Lai Q."/>
            <person name="Shao Z."/>
        </authorList>
    </citation>
    <scope>NUCLEOTIDE SEQUENCE [LARGE SCALE GENOMIC DNA]</scope>
    <source>
        <strain evidence="3 4">19-m-6</strain>
    </source>
</reference>
<dbReference type="InterPro" id="IPR013094">
    <property type="entry name" value="AB_hydrolase_3"/>
</dbReference>
<gene>
    <name evidence="3" type="ORF">Y5S_02948</name>
</gene>
<dbReference type="STRING" id="1177154.Y5S_02948"/>
<evidence type="ECO:0000313" key="4">
    <source>
        <dbReference type="Proteomes" id="UP000029444"/>
    </source>
</evidence>
<dbReference type="GO" id="GO:0016787">
    <property type="term" value="F:hydrolase activity"/>
    <property type="evidence" value="ECO:0007669"/>
    <property type="project" value="UniProtKB-KW"/>
</dbReference>
<dbReference type="InterPro" id="IPR029058">
    <property type="entry name" value="AB_hydrolase_fold"/>
</dbReference>
<evidence type="ECO:0000256" key="1">
    <source>
        <dbReference type="ARBA" id="ARBA00022801"/>
    </source>
</evidence>
<dbReference type="PANTHER" id="PTHR48081">
    <property type="entry name" value="AB HYDROLASE SUPERFAMILY PROTEIN C4A8.06C"/>
    <property type="match status" value="1"/>
</dbReference>
<dbReference type="PANTHER" id="PTHR48081:SF8">
    <property type="entry name" value="ALPHA_BETA HYDROLASE FOLD-3 DOMAIN-CONTAINING PROTEIN-RELATED"/>
    <property type="match status" value="1"/>
</dbReference>
<dbReference type="Pfam" id="PF07859">
    <property type="entry name" value="Abhydrolase_3"/>
    <property type="match status" value="1"/>
</dbReference>
<accession>A0A095SGK6</accession>
<name>A0A095SGK6_9GAMM</name>
<evidence type="ECO:0000313" key="3">
    <source>
        <dbReference type="EMBL" id="KGD63741.1"/>
    </source>
</evidence>